<name>A0A9W7T2M8_TRIRA</name>
<evidence type="ECO:0000313" key="2">
    <source>
        <dbReference type="EMBL" id="KAI7789357.1"/>
    </source>
</evidence>
<dbReference type="EMBL" id="JAFHDT010000491">
    <property type="protein sequence ID" value="KAI7789357.1"/>
    <property type="molecule type" value="Genomic_DNA"/>
</dbReference>
<feature type="non-terminal residue" evidence="2">
    <location>
        <position position="1"/>
    </location>
</feature>
<accession>A0A9W7T2M8</accession>
<dbReference type="GO" id="GO:0032259">
    <property type="term" value="P:methylation"/>
    <property type="evidence" value="ECO:0007669"/>
    <property type="project" value="UniProtKB-KW"/>
</dbReference>
<sequence>NLVRSRSRGFSPLKDAEHHGRLGKDVEKLTWRFISHTKGRGVFAKGPFFKGSFIVEYRGILSKNVEPSNEYTYIFMHKGNEY</sequence>
<reference evidence="2" key="1">
    <citation type="submission" date="2021-02" db="EMBL/GenBank/DDBJ databases">
        <title>Comparative genomics reveals that relaxation of natural selection precedes convergent phenotypic evolution of cavefish.</title>
        <authorList>
            <person name="Peng Z."/>
        </authorList>
    </citation>
    <scope>NUCLEOTIDE SEQUENCE</scope>
    <source>
        <tissue evidence="2">Muscle</tissue>
    </source>
</reference>
<dbReference type="GO" id="GO:0008168">
    <property type="term" value="F:methyltransferase activity"/>
    <property type="evidence" value="ECO:0007669"/>
    <property type="project" value="UniProtKB-KW"/>
</dbReference>
<evidence type="ECO:0000256" key="1">
    <source>
        <dbReference type="SAM" id="MobiDB-lite"/>
    </source>
</evidence>
<dbReference type="Gene3D" id="2.170.270.10">
    <property type="entry name" value="SET domain"/>
    <property type="match status" value="1"/>
</dbReference>
<dbReference type="SUPFAM" id="SSF82199">
    <property type="entry name" value="SET domain"/>
    <property type="match status" value="1"/>
</dbReference>
<proteinExistence type="predicted"/>
<keyword evidence="3" id="KW-1185">Reference proteome</keyword>
<comment type="caution">
    <text evidence="2">The sequence shown here is derived from an EMBL/GenBank/DDBJ whole genome shotgun (WGS) entry which is preliminary data.</text>
</comment>
<dbReference type="AlphaFoldDB" id="A0A9W7T2M8"/>
<keyword evidence="2" id="KW-0489">Methyltransferase</keyword>
<protein>
    <submittedName>
        <fullName evidence="2">N-lysine methyltransferase SETD8-like</fullName>
    </submittedName>
</protein>
<dbReference type="InterPro" id="IPR046341">
    <property type="entry name" value="SET_dom_sf"/>
</dbReference>
<evidence type="ECO:0000313" key="3">
    <source>
        <dbReference type="Proteomes" id="UP001059041"/>
    </source>
</evidence>
<organism evidence="2 3">
    <name type="scientific">Triplophysa rosa</name>
    <name type="common">Cave loach</name>
    <dbReference type="NCBI Taxonomy" id="992332"/>
    <lineage>
        <taxon>Eukaryota</taxon>
        <taxon>Metazoa</taxon>
        <taxon>Chordata</taxon>
        <taxon>Craniata</taxon>
        <taxon>Vertebrata</taxon>
        <taxon>Euteleostomi</taxon>
        <taxon>Actinopterygii</taxon>
        <taxon>Neopterygii</taxon>
        <taxon>Teleostei</taxon>
        <taxon>Ostariophysi</taxon>
        <taxon>Cypriniformes</taxon>
        <taxon>Nemacheilidae</taxon>
        <taxon>Triplophysa</taxon>
    </lineage>
</organism>
<feature type="region of interest" description="Disordered" evidence="1">
    <location>
        <begin position="1"/>
        <end position="20"/>
    </location>
</feature>
<gene>
    <name evidence="2" type="ORF">IRJ41_014100</name>
</gene>
<keyword evidence="2" id="KW-0808">Transferase</keyword>
<dbReference type="Proteomes" id="UP001059041">
    <property type="component" value="Unassembled WGS sequence"/>
</dbReference>
<feature type="non-terminal residue" evidence="2">
    <location>
        <position position="82"/>
    </location>
</feature>